<protein>
    <submittedName>
        <fullName evidence="2">Candidate secreted effector</fullName>
    </submittedName>
</protein>
<proteinExistence type="predicted"/>
<sequence length="62" mass="6829">MSSTIFNVNNVKRTRVAFTMSNNTNTSHVVTTSNHTNISRIKFNVICNLSSVDINSDGVVNL</sequence>
<evidence type="ECO:0000313" key="1">
    <source>
        <dbReference type="Proteomes" id="UP000887563"/>
    </source>
</evidence>
<keyword evidence="1" id="KW-1185">Reference proteome</keyword>
<dbReference type="WBParaSite" id="Minc3s00965g19377">
    <property type="protein sequence ID" value="Minc3s00965g19377"/>
    <property type="gene ID" value="Minc3s00965g19377"/>
</dbReference>
<evidence type="ECO:0000313" key="2">
    <source>
        <dbReference type="WBParaSite" id="Minc3s00965g19377"/>
    </source>
</evidence>
<organism evidence="1 2">
    <name type="scientific">Meloidogyne incognita</name>
    <name type="common">Southern root-knot nematode worm</name>
    <name type="synonym">Oxyuris incognita</name>
    <dbReference type="NCBI Taxonomy" id="6306"/>
    <lineage>
        <taxon>Eukaryota</taxon>
        <taxon>Metazoa</taxon>
        <taxon>Ecdysozoa</taxon>
        <taxon>Nematoda</taxon>
        <taxon>Chromadorea</taxon>
        <taxon>Rhabditida</taxon>
        <taxon>Tylenchina</taxon>
        <taxon>Tylenchomorpha</taxon>
        <taxon>Tylenchoidea</taxon>
        <taxon>Meloidogynidae</taxon>
        <taxon>Meloidogyninae</taxon>
        <taxon>Meloidogyne</taxon>
        <taxon>Meloidogyne incognita group</taxon>
    </lineage>
</organism>
<dbReference type="Proteomes" id="UP000887563">
    <property type="component" value="Unplaced"/>
</dbReference>
<reference evidence="2" key="1">
    <citation type="submission" date="2022-11" db="UniProtKB">
        <authorList>
            <consortium name="WormBaseParasite"/>
        </authorList>
    </citation>
    <scope>IDENTIFICATION</scope>
</reference>
<dbReference type="AlphaFoldDB" id="A0A914M3U3"/>
<name>A0A914M3U3_MELIC</name>
<accession>A0A914M3U3</accession>